<feature type="transmembrane region" description="Helical" evidence="1">
    <location>
        <begin position="463"/>
        <end position="484"/>
    </location>
</feature>
<feature type="transmembrane region" description="Helical" evidence="1">
    <location>
        <begin position="275"/>
        <end position="297"/>
    </location>
</feature>
<dbReference type="KEGG" id="mou:OU421_08275"/>
<gene>
    <name evidence="2" type="ORF">OU421_08275</name>
</gene>
<keyword evidence="1" id="KW-1133">Transmembrane helix</keyword>
<keyword evidence="3" id="KW-1185">Reference proteome</keyword>
<keyword evidence="1" id="KW-0472">Membrane</keyword>
<feature type="transmembrane region" description="Helical" evidence="1">
    <location>
        <begin position="303"/>
        <end position="321"/>
    </location>
</feature>
<proteinExistence type="predicted"/>
<evidence type="ECO:0000256" key="1">
    <source>
        <dbReference type="SAM" id="Phobius"/>
    </source>
</evidence>
<feature type="transmembrane region" description="Helical" evidence="1">
    <location>
        <begin position="431"/>
        <end position="451"/>
    </location>
</feature>
<evidence type="ECO:0000313" key="2">
    <source>
        <dbReference type="EMBL" id="WAI00426.1"/>
    </source>
</evidence>
<evidence type="ECO:0000313" key="3">
    <source>
        <dbReference type="Proteomes" id="UP001163096"/>
    </source>
</evidence>
<dbReference type="EMBL" id="CP113361">
    <property type="protein sequence ID" value="WAI00426.1"/>
    <property type="molecule type" value="Genomic_DNA"/>
</dbReference>
<protein>
    <recommendedName>
        <fullName evidence="4">SMODS and SLOG-associating 2TM effector domain-containing protein</fullName>
    </recommendedName>
</protein>
<dbReference type="RefSeq" id="WP_268185625.1">
    <property type="nucleotide sequence ID" value="NZ_CP113361.1"/>
</dbReference>
<dbReference type="GeneID" id="76835091"/>
<organism evidence="2 3">
    <name type="scientific">Methanogenium organophilum</name>
    <dbReference type="NCBI Taxonomy" id="2199"/>
    <lineage>
        <taxon>Archaea</taxon>
        <taxon>Methanobacteriati</taxon>
        <taxon>Methanobacteriota</taxon>
        <taxon>Stenosarchaea group</taxon>
        <taxon>Methanomicrobia</taxon>
        <taxon>Methanomicrobiales</taxon>
        <taxon>Methanomicrobiaceae</taxon>
        <taxon>Methanogenium</taxon>
    </lineage>
</organism>
<dbReference type="AlphaFoldDB" id="A0A9X9S2P3"/>
<reference evidence="2" key="1">
    <citation type="submission" date="2022-11" db="EMBL/GenBank/DDBJ databases">
        <title>Complete genome sequence of Methanogenium organophilum DSM 3596.</title>
        <authorList>
            <person name="Chen S.-C."/>
            <person name="Lai S.-J."/>
            <person name="You Y.-T."/>
        </authorList>
    </citation>
    <scope>NUCLEOTIDE SEQUENCE</scope>
    <source>
        <strain evidence="2">DSM 3596</strain>
    </source>
</reference>
<sequence length="548" mass="63168">MTAETERRTFSEVPADTATSEYSMYPPGPLTAIVQIGLIVTEHHFTAGPLLEAINKILLRLETTLSVTPHTYQFILPHQAGPEHIILEALLADSIWESIPHPDIVLIRCGEGKPDEGHCPFEGDIDHVIQTVHEEDATPGYNPVHDAIVEDCTLVLLIGEWEPGVALYRPGSVFDLARNKGRTIIAVNPVNGRQYERAHDDMIFDSYSQLNQYNKEDVKNSHYTATYRRYLTTLRDEAEKAQLDDNILEPIYGSLLPYFTRTRLLVKKYQRLHKWTGTAVTLLAALAVATITFQTLFLPEMPWLVWVEVFEISLIILLMYATRHGDFHRRWIDYNFLAERLRAAFFLCIICIQCEKPDAPPHMSLAHRPNDWMVMAFEDIMESRPIHYCRLDIPYVPIKKFFRSAWITNRLAFYEQAGASARRTYALLTRAGVAIFFITLILAVIHATGIGHWETEYPFRVPMLLAFFTITLPAAGSAIAALRLQREYQRNAERYAHTVRHLTAIRNQVQHAKDMKDLCEFLEEMNEVTLREQQDWRIIFRFRQVEAM</sequence>
<evidence type="ECO:0008006" key="4">
    <source>
        <dbReference type="Google" id="ProtNLM"/>
    </source>
</evidence>
<keyword evidence="1" id="KW-0812">Transmembrane</keyword>
<dbReference type="Proteomes" id="UP001163096">
    <property type="component" value="Chromosome"/>
</dbReference>
<accession>A0A9X9S2P3</accession>
<name>A0A9X9S2P3_METOG</name>